<evidence type="ECO:0000313" key="2">
    <source>
        <dbReference type="Proteomes" id="UP001050565"/>
    </source>
</evidence>
<name>A0A9Q8P1S0_ACIBA</name>
<geneLocation type="plasmid" evidence="1 2">
    <name>p8E072658</name>
</geneLocation>
<proteinExistence type="predicted"/>
<gene>
    <name evidence="1" type="ORF">H2787_18120</name>
</gene>
<protein>
    <submittedName>
        <fullName evidence="1">Uncharacterized protein</fullName>
    </submittedName>
</protein>
<organism evidence="1 2">
    <name type="scientific">Acinetobacter baumannii</name>
    <dbReference type="NCBI Taxonomy" id="470"/>
    <lineage>
        <taxon>Bacteria</taxon>
        <taxon>Pseudomonadati</taxon>
        <taxon>Pseudomonadota</taxon>
        <taxon>Gammaproteobacteria</taxon>
        <taxon>Moraxellales</taxon>
        <taxon>Moraxellaceae</taxon>
        <taxon>Acinetobacter</taxon>
        <taxon>Acinetobacter calcoaceticus/baumannii complex</taxon>
    </lineage>
</organism>
<dbReference type="EMBL" id="CP061706">
    <property type="protein sequence ID" value="UAA86673.1"/>
    <property type="molecule type" value="Genomic_DNA"/>
</dbReference>
<dbReference type="GeneID" id="97427760"/>
<reference evidence="1" key="1">
    <citation type="submission" date="2020-09" db="EMBL/GenBank/DDBJ databases">
        <title>Acinetobacter baumannii E-072658 complete genome.</title>
        <authorList>
            <person name="Hamidian M."/>
            <person name="Maharjan R."/>
            <person name="Cain A.K."/>
            <person name="Faruga D.N."/>
            <person name="Paulsen I.T."/>
        </authorList>
    </citation>
    <scope>NUCLEOTIDE SEQUENCE</scope>
    <source>
        <strain evidence="1">E-072658</strain>
        <plasmid evidence="1">p8E072658</plasmid>
    </source>
</reference>
<accession>A0A9Q8P1S0</accession>
<dbReference type="RefSeq" id="WP_016658793.1">
    <property type="nucleotide sequence ID" value="NZ_AP024803.1"/>
</dbReference>
<dbReference type="Proteomes" id="UP001050565">
    <property type="component" value="Plasmid p8E072658"/>
</dbReference>
<evidence type="ECO:0000313" key="1">
    <source>
        <dbReference type="EMBL" id="UAA86673.1"/>
    </source>
</evidence>
<sequence length="77" mass="9248">MSYPEHFTIKNIRMVNENTCEIYMLNDHKKTMKAWTVQCTQGVVHLFHERLNQLLQSTQPFQSLLQLKQYYKVDVLC</sequence>
<keyword evidence="1" id="KW-0614">Plasmid</keyword>
<dbReference type="AlphaFoldDB" id="A0A9Q8P1S0"/>